<evidence type="ECO:0000256" key="15">
    <source>
        <dbReference type="PROSITE-ProRule" id="PRU10141"/>
    </source>
</evidence>
<evidence type="ECO:0000256" key="11">
    <source>
        <dbReference type="ARBA" id="ARBA00022840"/>
    </source>
</evidence>
<dbReference type="FunFam" id="3.80.10.10:FF:000275">
    <property type="entry name" value="Leucine-rich repeat receptor-like protein kinase"/>
    <property type="match status" value="1"/>
</dbReference>
<name>A0A9R0I4H7_SPIOL</name>
<evidence type="ECO:0000256" key="17">
    <source>
        <dbReference type="SAM" id="Phobius"/>
    </source>
</evidence>
<evidence type="ECO:0000256" key="12">
    <source>
        <dbReference type="ARBA" id="ARBA00022989"/>
    </source>
</evidence>
<evidence type="ECO:0000256" key="4">
    <source>
        <dbReference type="ARBA" id="ARBA00022614"/>
    </source>
</evidence>
<keyword evidence="14" id="KW-0325">Glycoprotein</keyword>
<dbReference type="Pfam" id="PF00560">
    <property type="entry name" value="LRR_1"/>
    <property type="match status" value="4"/>
</dbReference>
<sequence length="674" mass="73523">MAKHPPYHHHHRYFFHILLLFSTLLHHTTATSNHPDTQSLLAFKSSAESSNSLSSWNTTTSPCSWYGVSCLQNRVSKLVLEDLNLQGNFPPSLLSLSHLRVLSLKHNRFSGPLPPDLSSLSSLKLLFLSYNNFSGNFPASITSVFHLYRLDLSHNSFSGLIPQNVNRLNHLLTLQLEDNAFTGGIFGLNLPNIQEFNVSGNKLGGEIPKSLSSFPDSAFSGNVALCGLPLMSCKEASDDPAKPGNDAGQPPVGPTTSVVSSSPVSTVPSRIYPAAKKAGHSRGKMSMWAITAIIVGDILVLTAISLLLYCYFWRNNKRSSSGAISGGEKIVYSSSPYPSGLTGLERPGRMVFFEGGKKFELEDLLRASAEMLGKGVFGTAYKAMLDDGSVVAVKRLKETQVGGKKEFEQQMEVLGRLRHPNLVSLKAYYFARDEKLLVFDYLPNGSLFWLLHGNRGPGRTPLDWTTRLKIAAGAARGVAFIHNSCKALKLIHGDIKSTNILIDKAGDACVSDFGLSCFTPASSINLKSNGYRAPESLDGRRLNQKADVYSFGVLLLELLTGKYPSVVEGSGPYGTVGVGGVVDLPRWVQSVVREEWTAEVFDLELMRYKDIEEEMVGLLQIAMACTTASPDQRPRMGQVVKMIEELRGIEVSPSHDNFDSDSPSVSEDTGGNSQ</sequence>
<keyword evidence="20" id="KW-1185">Reference proteome</keyword>
<feature type="compositionally biased region" description="Polar residues" evidence="16">
    <location>
        <begin position="660"/>
        <end position="674"/>
    </location>
</feature>
<dbReference type="GO" id="GO:0005524">
    <property type="term" value="F:ATP binding"/>
    <property type="evidence" value="ECO:0007669"/>
    <property type="project" value="UniProtKB-UniRule"/>
</dbReference>
<keyword evidence="13 17" id="KW-0472">Membrane</keyword>
<dbReference type="InterPro" id="IPR013210">
    <property type="entry name" value="LRR_N_plant-typ"/>
</dbReference>
<evidence type="ECO:0000256" key="6">
    <source>
        <dbReference type="ARBA" id="ARBA00022692"/>
    </source>
</evidence>
<dbReference type="FunFam" id="3.30.200.20:FF:000307">
    <property type="entry name" value="pollen receptor-like kinase 1"/>
    <property type="match status" value="1"/>
</dbReference>
<evidence type="ECO:0000256" key="14">
    <source>
        <dbReference type="ARBA" id="ARBA00023180"/>
    </source>
</evidence>
<evidence type="ECO:0000256" key="3">
    <source>
        <dbReference type="ARBA" id="ARBA00009592"/>
    </source>
</evidence>
<evidence type="ECO:0000256" key="8">
    <source>
        <dbReference type="ARBA" id="ARBA00022737"/>
    </source>
</evidence>
<reference evidence="20" key="1">
    <citation type="journal article" date="2021" name="Nat. Commun.">
        <title>Genomic analyses provide insights into spinach domestication and the genetic basis of agronomic traits.</title>
        <authorList>
            <person name="Cai X."/>
            <person name="Sun X."/>
            <person name="Xu C."/>
            <person name="Sun H."/>
            <person name="Wang X."/>
            <person name="Ge C."/>
            <person name="Zhang Z."/>
            <person name="Wang Q."/>
            <person name="Fei Z."/>
            <person name="Jiao C."/>
            <person name="Wang Q."/>
        </authorList>
    </citation>
    <scope>NUCLEOTIDE SEQUENCE [LARGE SCALE GENOMIC DNA]</scope>
    <source>
        <strain evidence="20">cv. Varoflay</strain>
    </source>
</reference>
<dbReference type="SMART" id="SM00220">
    <property type="entry name" value="S_TKc"/>
    <property type="match status" value="1"/>
</dbReference>
<evidence type="ECO:0000256" key="2">
    <source>
        <dbReference type="ARBA" id="ARBA00008684"/>
    </source>
</evidence>
<dbReference type="Gene3D" id="3.80.10.10">
    <property type="entry name" value="Ribonuclease Inhibitor"/>
    <property type="match status" value="2"/>
</dbReference>
<feature type="region of interest" description="Disordered" evidence="16">
    <location>
        <begin position="237"/>
        <end position="266"/>
    </location>
</feature>
<gene>
    <name evidence="21" type="primary">LOC110782563</name>
</gene>
<evidence type="ECO:0000256" key="5">
    <source>
        <dbReference type="ARBA" id="ARBA00022679"/>
    </source>
</evidence>
<keyword evidence="8" id="KW-0677">Repeat</keyword>
<dbReference type="CDD" id="cd14066">
    <property type="entry name" value="STKc_IRAK"/>
    <property type="match status" value="1"/>
</dbReference>
<evidence type="ECO:0000256" key="7">
    <source>
        <dbReference type="ARBA" id="ARBA00022729"/>
    </source>
</evidence>
<dbReference type="GO" id="GO:0016020">
    <property type="term" value="C:membrane"/>
    <property type="evidence" value="ECO:0007669"/>
    <property type="project" value="UniProtKB-SubCell"/>
</dbReference>
<dbReference type="OrthoDB" id="4062651at2759"/>
<keyword evidence="11 15" id="KW-0067">ATP-binding</keyword>
<dbReference type="KEGG" id="soe:110782563"/>
<keyword evidence="12 17" id="KW-1133">Transmembrane helix</keyword>
<dbReference type="Pfam" id="PF00069">
    <property type="entry name" value="Pkinase"/>
    <property type="match status" value="1"/>
</dbReference>
<dbReference type="PANTHER" id="PTHR48010:SF90">
    <property type="entry name" value="OS07G0574100 PROTEIN"/>
    <property type="match status" value="1"/>
</dbReference>
<keyword evidence="9 15" id="KW-0547">Nucleotide-binding</keyword>
<dbReference type="GO" id="GO:0004672">
    <property type="term" value="F:protein kinase activity"/>
    <property type="evidence" value="ECO:0007669"/>
    <property type="project" value="InterPro"/>
</dbReference>
<organism evidence="20 21">
    <name type="scientific">Spinacia oleracea</name>
    <name type="common">Spinach</name>
    <dbReference type="NCBI Taxonomy" id="3562"/>
    <lineage>
        <taxon>Eukaryota</taxon>
        <taxon>Viridiplantae</taxon>
        <taxon>Streptophyta</taxon>
        <taxon>Embryophyta</taxon>
        <taxon>Tracheophyta</taxon>
        <taxon>Spermatophyta</taxon>
        <taxon>Magnoliopsida</taxon>
        <taxon>eudicotyledons</taxon>
        <taxon>Gunneridae</taxon>
        <taxon>Pentapetalae</taxon>
        <taxon>Caryophyllales</taxon>
        <taxon>Chenopodiaceae</taxon>
        <taxon>Chenopodioideae</taxon>
        <taxon>Anserineae</taxon>
        <taxon>Spinacia</taxon>
    </lineage>
</organism>
<dbReference type="InterPro" id="IPR050994">
    <property type="entry name" value="At_inactive_RLKs"/>
</dbReference>
<protein>
    <submittedName>
        <fullName evidence="21">Probable leucine-rich repeat receptor-like protein kinase At1g68400</fullName>
    </submittedName>
</protein>
<evidence type="ECO:0000256" key="10">
    <source>
        <dbReference type="ARBA" id="ARBA00022777"/>
    </source>
</evidence>
<dbReference type="RefSeq" id="XP_021842422.1">
    <property type="nucleotide sequence ID" value="XM_021986730.2"/>
</dbReference>
<dbReference type="Gene3D" id="3.30.200.20">
    <property type="entry name" value="Phosphorylase Kinase, domain 1"/>
    <property type="match status" value="1"/>
</dbReference>
<dbReference type="SUPFAM" id="SSF52058">
    <property type="entry name" value="L domain-like"/>
    <property type="match status" value="1"/>
</dbReference>
<dbReference type="PROSITE" id="PS50011">
    <property type="entry name" value="PROTEIN_KINASE_DOM"/>
    <property type="match status" value="1"/>
</dbReference>
<evidence type="ECO:0000259" key="19">
    <source>
        <dbReference type="PROSITE" id="PS50011"/>
    </source>
</evidence>
<keyword evidence="7 18" id="KW-0732">Signal</keyword>
<dbReference type="InterPro" id="IPR011009">
    <property type="entry name" value="Kinase-like_dom_sf"/>
</dbReference>
<keyword evidence="10" id="KW-0418">Kinase</keyword>
<keyword evidence="6 17" id="KW-0812">Transmembrane</keyword>
<proteinExistence type="inferred from homology"/>
<dbReference type="InterPro" id="IPR032675">
    <property type="entry name" value="LRR_dom_sf"/>
</dbReference>
<accession>A0A9R0I4H7</accession>
<feature type="region of interest" description="Disordered" evidence="16">
    <location>
        <begin position="651"/>
        <end position="674"/>
    </location>
</feature>
<keyword evidence="5" id="KW-0808">Transferase</keyword>
<feature type="transmembrane region" description="Helical" evidence="17">
    <location>
        <begin position="287"/>
        <end position="312"/>
    </location>
</feature>
<dbReference type="PROSITE" id="PS00108">
    <property type="entry name" value="PROTEIN_KINASE_ST"/>
    <property type="match status" value="1"/>
</dbReference>
<dbReference type="PANTHER" id="PTHR48010">
    <property type="entry name" value="OS05G0588300 PROTEIN"/>
    <property type="match status" value="1"/>
</dbReference>
<dbReference type="GeneID" id="110782563"/>
<dbReference type="FunFam" id="1.10.510.10:FF:000095">
    <property type="entry name" value="protein STRUBBELIG-RECEPTOR FAMILY 8"/>
    <property type="match status" value="1"/>
</dbReference>
<comment type="similarity">
    <text evidence="2">Belongs to the protein kinase superfamily. Ser/Thr protein kinase family.</text>
</comment>
<dbReference type="Gene3D" id="1.10.510.10">
    <property type="entry name" value="Transferase(Phosphotransferase) domain 1"/>
    <property type="match status" value="1"/>
</dbReference>
<dbReference type="InterPro" id="IPR017441">
    <property type="entry name" value="Protein_kinase_ATP_BS"/>
</dbReference>
<feature type="signal peptide" evidence="18">
    <location>
        <begin position="1"/>
        <end position="30"/>
    </location>
</feature>
<evidence type="ECO:0000256" key="9">
    <source>
        <dbReference type="ARBA" id="ARBA00022741"/>
    </source>
</evidence>
<evidence type="ECO:0000256" key="16">
    <source>
        <dbReference type="SAM" id="MobiDB-lite"/>
    </source>
</evidence>
<dbReference type="InterPro" id="IPR000719">
    <property type="entry name" value="Prot_kinase_dom"/>
</dbReference>
<feature type="chain" id="PRO_5040149967" evidence="18">
    <location>
        <begin position="31"/>
        <end position="674"/>
    </location>
</feature>
<evidence type="ECO:0000313" key="21">
    <source>
        <dbReference type="RefSeq" id="XP_021842422.1"/>
    </source>
</evidence>
<dbReference type="InterPro" id="IPR008271">
    <property type="entry name" value="Ser/Thr_kinase_AS"/>
</dbReference>
<dbReference type="SUPFAM" id="SSF56112">
    <property type="entry name" value="Protein kinase-like (PK-like)"/>
    <property type="match status" value="1"/>
</dbReference>
<evidence type="ECO:0000256" key="1">
    <source>
        <dbReference type="ARBA" id="ARBA00004479"/>
    </source>
</evidence>
<feature type="compositionally biased region" description="Low complexity" evidence="16">
    <location>
        <begin position="254"/>
        <end position="266"/>
    </location>
</feature>
<dbReference type="Proteomes" id="UP000813463">
    <property type="component" value="Chromosome 3"/>
</dbReference>
<keyword evidence="4" id="KW-0433">Leucine-rich repeat</keyword>
<comment type="subcellular location">
    <subcellularLocation>
        <location evidence="1">Membrane</location>
        <topology evidence="1">Single-pass type I membrane protein</topology>
    </subcellularLocation>
</comment>
<dbReference type="PROSITE" id="PS00107">
    <property type="entry name" value="PROTEIN_KINASE_ATP"/>
    <property type="match status" value="1"/>
</dbReference>
<dbReference type="InterPro" id="IPR001611">
    <property type="entry name" value="Leu-rich_rpt"/>
</dbReference>
<reference evidence="21" key="2">
    <citation type="submission" date="2025-08" db="UniProtKB">
        <authorList>
            <consortium name="RefSeq"/>
        </authorList>
    </citation>
    <scope>IDENTIFICATION</scope>
    <source>
        <tissue evidence="21">Leaf</tissue>
    </source>
</reference>
<dbReference type="Pfam" id="PF08263">
    <property type="entry name" value="LRRNT_2"/>
    <property type="match status" value="1"/>
</dbReference>
<evidence type="ECO:0000256" key="13">
    <source>
        <dbReference type="ARBA" id="ARBA00023136"/>
    </source>
</evidence>
<feature type="domain" description="Protein kinase" evidence="19">
    <location>
        <begin position="366"/>
        <end position="658"/>
    </location>
</feature>
<dbReference type="AlphaFoldDB" id="A0A9R0I4H7"/>
<evidence type="ECO:0000313" key="20">
    <source>
        <dbReference type="Proteomes" id="UP000813463"/>
    </source>
</evidence>
<comment type="similarity">
    <text evidence="3">Belongs to the RLP family.</text>
</comment>
<evidence type="ECO:0000256" key="18">
    <source>
        <dbReference type="SAM" id="SignalP"/>
    </source>
</evidence>
<feature type="binding site" evidence="15">
    <location>
        <position position="394"/>
    </location>
    <ligand>
        <name>ATP</name>
        <dbReference type="ChEBI" id="CHEBI:30616"/>
    </ligand>
</feature>